<protein>
    <submittedName>
        <fullName evidence="1">RHS repeat-associated core domain-containing protein</fullName>
    </submittedName>
</protein>
<dbReference type="InterPro" id="IPR050708">
    <property type="entry name" value="T6SS_VgrG/RHS"/>
</dbReference>
<evidence type="ECO:0000313" key="1">
    <source>
        <dbReference type="EMBL" id="WMT03550.1"/>
    </source>
</evidence>
<dbReference type="Proteomes" id="UP001229313">
    <property type="component" value="Chromosome"/>
</dbReference>
<dbReference type="SUPFAM" id="SSF54001">
    <property type="entry name" value="Cysteine proteinases"/>
    <property type="match status" value="1"/>
</dbReference>
<gene>
    <name evidence="1" type="ORF">RDV84_01475</name>
</gene>
<accession>A0ABY9PBX6</accession>
<keyword evidence="2" id="KW-1185">Reference proteome</keyword>
<dbReference type="EMBL" id="CP133568">
    <property type="protein sequence ID" value="WMT03550.1"/>
    <property type="molecule type" value="Genomic_DNA"/>
</dbReference>
<dbReference type="PANTHER" id="PTHR32305">
    <property type="match status" value="1"/>
</dbReference>
<dbReference type="Gene3D" id="3.90.1720.10">
    <property type="entry name" value="endopeptidase domain like (from Nostoc punctiforme)"/>
    <property type="match status" value="1"/>
</dbReference>
<name>A0ABY9PBX6_9GAMM</name>
<dbReference type="NCBIfam" id="TIGR03696">
    <property type="entry name" value="Rhs_assc_core"/>
    <property type="match status" value="1"/>
</dbReference>
<dbReference type="Gene3D" id="2.180.10.10">
    <property type="entry name" value="RHS repeat-associated core"/>
    <property type="match status" value="1"/>
</dbReference>
<organism evidence="1 2">
    <name type="scientific">Lysobacter yananisis</name>
    <dbReference type="NCBI Taxonomy" id="1003114"/>
    <lineage>
        <taxon>Bacteria</taxon>
        <taxon>Pseudomonadati</taxon>
        <taxon>Pseudomonadota</taxon>
        <taxon>Gammaproteobacteria</taxon>
        <taxon>Lysobacterales</taxon>
        <taxon>Lysobacteraceae</taxon>
        <taxon>Lysobacter</taxon>
    </lineage>
</organism>
<dbReference type="PANTHER" id="PTHR32305:SF15">
    <property type="entry name" value="PROTEIN RHSA-RELATED"/>
    <property type="match status" value="1"/>
</dbReference>
<proteinExistence type="predicted"/>
<evidence type="ECO:0000313" key="2">
    <source>
        <dbReference type="Proteomes" id="UP001229313"/>
    </source>
</evidence>
<dbReference type="InterPro" id="IPR038765">
    <property type="entry name" value="Papain-like_cys_pep_sf"/>
</dbReference>
<reference evidence="1 2" key="1">
    <citation type="submission" date="2023-08" db="EMBL/GenBank/DDBJ databases">
        <title>The whole genome sequence of Lysobacter yananisis.</title>
        <authorList>
            <person name="Sun H."/>
        </authorList>
    </citation>
    <scope>NUCLEOTIDE SEQUENCE [LARGE SCALE GENOMIC DNA]</scope>
    <source>
        <strain evidence="1 2">SNNU513</strain>
    </source>
</reference>
<dbReference type="InterPro" id="IPR022385">
    <property type="entry name" value="Rhs_assc_core"/>
</dbReference>
<dbReference type="RefSeq" id="WP_309152242.1">
    <property type="nucleotide sequence ID" value="NZ_CP133568.1"/>
</dbReference>
<sequence>MNYAYNGLGQQARRYNDTSIRHSLYAEDGSWLGEYDNAGAALQQVVWMDELPVGVIEGSATAQKLYYIEPDHLGTPRIVVDPTRNKAVWTWSVKGEAFGSTMPNEDPDMDGTKFVFDMRFPGQRFDAASGLVYNYFRDYDSTTGRYIQGDPTGLDGGISLYAYAQSGPLKYYDPEGLCPCGNVDALLKNARADMRDWSRKADRSEVNSSFGAETNKCNLFVDTIYEESGYALPNLGGSLFSVMMLRYPPGAQTLSDASYDLLGWPKVSGPAQPGDLVAYEGHVGIYAGDGTTISASTDKGKVENSWGFRKGQNPVIRRSKCP</sequence>